<dbReference type="AlphaFoldDB" id="A0A1D8JG62"/>
<protein>
    <recommendedName>
        <fullName evidence="4">Phenylalanyl-tRNA synthetase subunit beta</fullName>
    </recommendedName>
</protein>
<name>A0A1D8JG62_9BACL</name>
<dbReference type="Proteomes" id="UP000185746">
    <property type="component" value="Chromosome"/>
</dbReference>
<keyword evidence="1" id="KW-1133">Transmembrane helix</keyword>
<gene>
    <name evidence="2" type="ORF">BI350_09145</name>
</gene>
<dbReference type="RefSeq" id="WP_075527818.1">
    <property type="nucleotide sequence ID" value="NZ_CP017560.1"/>
</dbReference>
<keyword evidence="1" id="KW-0472">Membrane</keyword>
<keyword evidence="1" id="KW-0812">Transmembrane</keyword>
<evidence type="ECO:0008006" key="4">
    <source>
        <dbReference type="Google" id="ProtNLM"/>
    </source>
</evidence>
<proteinExistence type="predicted"/>
<dbReference type="KEGG" id="surl:BI350_09145"/>
<sequence>MRFIKFLFKTVIIMAVLGVGVYFIGTHFLSAKVADVVTEELEKSGQLDEARRFVDQTPELKQMLESSANVDTSTLPFTTKGEAVQTVVKKVGIRELQSIQSRYENGMSPAEQVQLIHELEGKLTEDEATALKYIIYNELYK</sequence>
<keyword evidence="3" id="KW-1185">Reference proteome</keyword>
<evidence type="ECO:0000313" key="2">
    <source>
        <dbReference type="EMBL" id="AOV07683.1"/>
    </source>
</evidence>
<evidence type="ECO:0000313" key="3">
    <source>
        <dbReference type="Proteomes" id="UP000185746"/>
    </source>
</evidence>
<feature type="transmembrane region" description="Helical" evidence="1">
    <location>
        <begin position="6"/>
        <end position="24"/>
    </location>
</feature>
<accession>A0A1D8JG62</accession>
<organism evidence="2 3">
    <name type="scientific">Sporosarcina ureilytica</name>
    <dbReference type="NCBI Taxonomy" id="298596"/>
    <lineage>
        <taxon>Bacteria</taxon>
        <taxon>Bacillati</taxon>
        <taxon>Bacillota</taxon>
        <taxon>Bacilli</taxon>
        <taxon>Bacillales</taxon>
        <taxon>Caryophanaceae</taxon>
        <taxon>Sporosarcina</taxon>
    </lineage>
</organism>
<dbReference type="EMBL" id="CP017560">
    <property type="protein sequence ID" value="AOV07683.1"/>
    <property type="molecule type" value="Genomic_DNA"/>
</dbReference>
<evidence type="ECO:0000256" key="1">
    <source>
        <dbReference type="SAM" id="Phobius"/>
    </source>
</evidence>
<reference evidence="2 3" key="1">
    <citation type="submission" date="2016-09" db="EMBL/GenBank/DDBJ databases">
        <title>Complete genome sequence of the Lysinibacillus sphaericus LMG 22257, a specie of Bacillus with ureolytic activity that can effectively biodeposit calcium carbonate.</title>
        <authorList>
            <person name="Yan W."/>
        </authorList>
    </citation>
    <scope>NUCLEOTIDE SEQUENCE [LARGE SCALE GENOMIC DNA]</scope>
    <source>
        <strain evidence="2 3">LMG 22257</strain>
    </source>
</reference>